<proteinExistence type="predicted"/>
<dbReference type="Proteomes" id="UP000076738">
    <property type="component" value="Unassembled WGS sequence"/>
</dbReference>
<dbReference type="EMBL" id="KV417289">
    <property type="protein sequence ID" value="KZO95369.1"/>
    <property type="molecule type" value="Genomic_DNA"/>
</dbReference>
<dbReference type="STRING" id="1330018.A0A167L669"/>
<evidence type="ECO:0000313" key="1">
    <source>
        <dbReference type="EMBL" id="KZO95369.1"/>
    </source>
</evidence>
<dbReference type="AlphaFoldDB" id="A0A167L669"/>
<reference evidence="1 2" key="1">
    <citation type="journal article" date="2016" name="Mol. Biol. Evol.">
        <title>Comparative Genomics of Early-Diverging Mushroom-Forming Fungi Provides Insights into the Origins of Lignocellulose Decay Capabilities.</title>
        <authorList>
            <person name="Nagy L.G."/>
            <person name="Riley R."/>
            <person name="Tritt A."/>
            <person name="Adam C."/>
            <person name="Daum C."/>
            <person name="Floudas D."/>
            <person name="Sun H."/>
            <person name="Yadav J.S."/>
            <person name="Pangilinan J."/>
            <person name="Larsson K.H."/>
            <person name="Matsuura K."/>
            <person name="Barry K."/>
            <person name="Labutti K."/>
            <person name="Kuo R."/>
            <person name="Ohm R.A."/>
            <person name="Bhattacharya S.S."/>
            <person name="Shirouzu T."/>
            <person name="Yoshinaga Y."/>
            <person name="Martin F.M."/>
            <person name="Grigoriev I.V."/>
            <person name="Hibbett D.S."/>
        </authorList>
    </citation>
    <scope>NUCLEOTIDE SEQUENCE [LARGE SCALE GENOMIC DNA]</scope>
    <source>
        <strain evidence="1 2">TUFC12733</strain>
    </source>
</reference>
<evidence type="ECO:0000313" key="2">
    <source>
        <dbReference type="Proteomes" id="UP000076738"/>
    </source>
</evidence>
<protein>
    <submittedName>
        <fullName evidence="1">Uncharacterized protein</fullName>
    </submittedName>
</protein>
<gene>
    <name evidence="1" type="ORF">CALVIDRAFT_564782</name>
</gene>
<dbReference type="Gene3D" id="1.20.1280.50">
    <property type="match status" value="1"/>
</dbReference>
<sequence>MSSDLPLHFASQRDADAHILKLQISELERKKRRSIIEKEHLTMLNLQLAALQSPVYKLPDDLLAHIFELSYDPVRDDNIGWIVSHVSARWRRVAISTPRLWTKITVKRPFRWTRRGDVEQRVIQRAQSCPITLIVSLRTKDPQATLQCARQLVHRTESLSLFCVRRRSLGPTLPLAVTTSLLELSLSGLTLPTFQDWLNFVVGTLSLCPGLRTLEMDDLYCAPDELDIPANSHRDHGVPLAKLEVARVGEGRDFLPLHLFQHTRAEPRVISLPYLWSMEGDEHKLIRVMALSGDNFKGVRSLTTNGRGYTIHGIKEILKSTPRLEQLTTIAASLEMCECKCPRLPLKSLRVKYAPEVEGIRGIINAMDPGYAAEHLVVHAEWCWDHVDNTYVPRSSREELLIWLHATVKGVVEIGRDLRSPPDAGSIDDLE</sequence>
<keyword evidence="2" id="KW-1185">Reference proteome</keyword>
<name>A0A167L669_CALVF</name>
<accession>A0A167L669</accession>
<dbReference type="OrthoDB" id="2884925at2759"/>
<organism evidence="1 2">
    <name type="scientific">Calocera viscosa (strain TUFC12733)</name>
    <dbReference type="NCBI Taxonomy" id="1330018"/>
    <lineage>
        <taxon>Eukaryota</taxon>
        <taxon>Fungi</taxon>
        <taxon>Dikarya</taxon>
        <taxon>Basidiomycota</taxon>
        <taxon>Agaricomycotina</taxon>
        <taxon>Dacrymycetes</taxon>
        <taxon>Dacrymycetales</taxon>
        <taxon>Dacrymycetaceae</taxon>
        <taxon>Calocera</taxon>
    </lineage>
</organism>